<proteinExistence type="predicted"/>
<sequence length="155" mass="17910">MRRSMYDGTEVFVSYGVPRCLYGSVSRSSSLYNTQIKTFSEISAPATRYAFVESAETRNWNSSHHFVMAAPEYTGIPNEWGWWGPMATNHGDSSILGFCDGHSEVRKWRDRFTIERVYKLLTGGVTIYGQEFPPDDQLEDVRYMGRGWPYRHDSR</sequence>
<organism evidence="1">
    <name type="scientific">marine sediment metagenome</name>
    <dbReference type="NCBI Taxonomy" id="412755"/>
    <lineage>
        <taxon>unclassified sequences</taxon>
        <taxon>metagenomes</taxon>
        <taxon>ecological metagenomes</taxon>
    </lineage>
</organism>
<dbReference type="EMBL" id="BARS01042225">
    <property type="protein sequence ID" value="GAG40452.1"/>
    <property type="molecule type" value="Genomic_DNA"/>
</dbReference>
<accession>X0XZ80</accession>
<comment type="caution">
    <text evidence="1">The sequence shown here is derived from an EMBL/GenBank/DDBJ whole genome shotgun (WGS) entry which is preliminary data.</text>
</comment>
<protein>
    <submittedName>
        <fullName evidence="1">Uncharacterized protein</fullName>
    </submittedName>
</protein>
<gene>
    <name evidence="1" type="ORF">S01H1_64087</name>
</gene>
<reference evidence="1" key="1">
    <citation type="journal article" date="2014" name="Front. Microbiol.">
        <title>High frequency of phylogenetically diverse reductive dehalogenase-homologous genes in deep subseafloor sedimentary metagenomes.</title>
        <authorList>
            <person name="Kawai M."/>
            <person name="Futagami T."/>
            <person name="Toyoda A."/>
            <person name="Takaki Y."/>
            <person name="Nishi S."/>
            <person name="Hori S."/>
            <person name="Arai W."/>
            <person name="Tsubouchi T."/>
            <person name="Morono Y."/>
            <person name="Uchiyama I."/>
            <person name="Ito T."/>
            <person name="Fujiyama A."/>
            <person name="Inagaki F."/>
            <person name="Takami H."/>
        </authorList>
    </citation>
    <scope>NUCLEOTIDE SEQUENCE</scope>
    <source>
        <strain evidence="1">Expedition CK06-06</strain>
    </source>
</reference>
<name>X0XZ80_9ZZZZ</name>
<dbReference type="AlphaFoldDB" id="X0XZ80"/>
<evidence type="ECO:0000313" key="1">
    <source>
        <dbReference type="EMBL" id="GAG40452.1"/>
    </source>
</evidence>